<name>A0A4Y2WQE8_ARAVE</name>
<evidence type="ECO:0000313" key="1">
    <source>
        <dbReference type="EMBL" id="GBO39683.1"/>
    </source>
</evidence>
<sequence length="209" mass="24466">MLPRMDSFKEAVFTRRMVAFNESFVPICTKQKAKPLAVLWHEAISGRKKDILNACYSFFYHFRDVKHIFIWLDNFSAQNINWTLFTFLVHLVNHYPQISVDTIDIFYFEPGHTFMAVDSFHHQVELAMKHSGKVYDFQDFVQCVQQANSGKVGTKELDVRDLFAWKDYTLKQKLKLRGDNVPYLTDVVKVTAKRGNTSLLYSTKYKESS</sequence>
<dbReference type="OrthoDB" id="6754309at2759"/>
<evidence type="ECO:0000313" key="2">
    <source>
        <dbReference type="Proteomes" id="UP000499080"/>
    </source>
</evidence>
<organism evidence="1 2">
    <name type="scientific">Araneus ventricosus</name>
    <name type="common">Orbweaver spider</name>
    <name type="synonym">Epeira ventricosa</name>
    <dbReference type="NCBI Taxonomy" id="182803"/>
    <lineage>
        <taxon>Eukaryota</taxon>
        <taxon>Metazoa</taxon>
        <taxon>Ecdysozoa</taxon>
        <taxon>Arthropoda</taxon>
        <taxon>Chelicerata</taxon>
        <taxon>Arachnida</taxon>
        <taxon>Araneae</taxon>
        <taxon>Araneomorphae</taxon>
        <taxon>Entelegynae</taxon>
        <taxon>Araneoidea</taxon>
        <taxon>Araneidae</taxon>
        <taxon>Araneus</taxon>
    </lineage>
</organism>
<dbReference type="Proteomes" id="UP000499080">
    <property type="component" value="Unassembled WGS sequence"/>
</dbReference>
<keyword evidence="2" id="KW-1185">Reference proteome</keyword>
<dbReference type="AlphaFoldDB" id="A0A4Y2WQE8"/>
<comment type="caution">
    <text evidence="1">The sequence shown here is derived from an EMBL/GenBank/DDBJ whole genome shotgun (WGS) entry which is preliminary data.</text>
</comment>
<reference evidence="1 2" key="1">
    <citation type="journal article" date="2019" name="Sci. Rep.">
        <title>Orb-weaving spider Araneus ventricosus genome elucidates the spidroin gene catalogue.</title>
        <authorList>
            <person name="Kono N."/>
            <person name="Nakamura H."/>
            <person name="Ohtoshi R."/>
            <person name="Moran D.A.P."/>
            <person name="Shinohara A."/>
            <person name="Yoshida Y."/>
            <person name="Fujiwara M."/>
            <person name="Mori M."/>
            <person name="Tomita M."/>
            <person name="Arakawa K."/>
        </authorList>
    </citation>
    <scope>NUCLEOTIDE SEQUENCE [LARGE SCALE GENOMIC DNA]</scope>
</reference>
<gene>
    <name evidence="1" type="ORF">AVEN_134105_1</name>
</gene>
<dbReference type="EMBL" id="BGPR01064771">
    <property type="protein sequence ID" value="GBO39683.1"/>
    <property type="molecule type" value="Genomic_DNA"/>
</dbReference>
<proteinExistence type="predicted"/>
<protein>
    <submittedName>
        <fullName evidence="1">Uncharacterized protein</fullName>
    </submittedName>
</protein>
<accession>A0A4Y2WQE8</accession>